<reference evidence="2" key="1">
    <citation type="journal article" date="2022" name="Nat. Commun.">
        <title>Chromosome evolution and the genetic basis of agronomically important traits in greater yam.</title>
        <authorList>
            <person name="Bredeson J.V."/>
            <person name="Lyons J.B."/>
            <person name="Oniyinde I.O."/>
            <person name="Okereke N.R."/>
            <person name="Kolade O."/>
            <person name="Nnabue I."/>
            <person name="Nwadili C.O."/>
            <person name="Hribova E."/>
            <person name="Parker M."/>
            <person name="Nwogha J."/>
            <person name="Shu S."/>
            <person name="Carlson J."/>
            <person name="Kariba R."/>
            <person name="Muthemba S."/>
            <person name="Knop K."/>
            <person name="Barton G.J."/>
            <person name="Sherwood A.V."/>
            <person name="Lopez-Montes A."/>
            <person name="Asiedu R."/>
            <person name="Jamnadass R."/>
            <person name="Muchugi A."/>
            <person name="Goodstein D."/>
            <person name="Egesi C.N."/>
            <person name="Featherston J."/>
            <person name="Asfaw A."/>
            <person name="Simpson G.G."/>
            <person name="Dolezel J."/>
            <person name="Hendre P.S."/>
            <person name="Van Deynze A."/>
            <person name="Kumar P.L."/>
            <person name="Obidiegwu J.E."/>
            <person name="Bhattacharjee R."/>
            <person name="Rokhsar D.S."/>
        </authorList>
    </citation>
    <scope>NUCLEOTIDE SEQUENCE [LARGE SCALE GENOMIC DNA]</scope>
    <source>
        <strain evidence="2">cv. TDa95/00328</strain>
    </source>
</reference>
<protein>
    <submittedName>
        <fullName evidence="1">Histidine phosphatase superfamily clade-1 protein</fullName>
    </submittedName>
</protein>
<organism evidence="1 2">
    <name type="scientific">Dioscorea alata</name>
    <name type="common">Purple yam</name>
    <dbReference type="NCBI Taxonomy" id="55571"/>
    <lineage>
        <taxon>Eukaryota</taxon>
        <taxon>Viridiplantae</taxon>
        <taxon>Streptophyta</taxon>
        <taxon>Embryophyta</taxon>
        <taxon>Tracheophyta</taxon>
        <taxon>Spermatophyta</taxon>
        <taxon>Magnoliopsida</taxon>
        <taxon>Liliopsida</taxon>
        <taxon>Dioscoreales</taxon>
        <taxon>Dioscoreaceae</taxon>
        <taxon>Dioscorea</taxon>
    </lineage>
</organism>
<comment type="caution">
    <text evidence="1">The sequence shown here is derived from an EMBL/GenBank/DDBJ whole genome shotgun (WGS) entry which is preliminary data.</text>
</comment>
<dbReference type="EMBL" id="CM037014">
    <property type="protein sequence ID" value="KAH7685940.1"/>
    <property type="molecule type" value="Genomic_DNA"/>
</dbReference>
<evidence type="ECO:0000313" key="1">
    <source>
        <dbReference type="EMBL" id="KAH7685940.1"/>
    </source>
</evidence>
<proteinExistence type="predicted"/>
<dbReference type="Proteomes" id="UP000827976">
    <property type="component" value="Chromosome 4"/>
</dbReference>
<sequence>MYIGFYLQNCPLSSFIRGNTNHSHHLKKKKKKKIMFTLPSSPPLHPPHLRRRRHLLLSMAAPIFLLFHPNATHVHARGLIQMPPSRLINRYYLVRAGQSEYEKLGVLNTNPVSKTSVDSGLSAEGALQSAKSALELQRKGACDGGCWIWPSITQRSYQAAEIIASLNGVDRSRIVPEYSFLDARGLGAYEGKSLDSIAEVYKSDTISPNNKPPAFGDGTPNESVADVFVRVTQLMSILETQYFGDTIIIVSPDSDNLTILQAGLTGLDLRRHMDLSFGPGEVRLVDPMSIPTYKQPASAVYKCANPPKCT</sequence>
<gene>
    <name evidence="1" type="ORF">IHE45_04G072400</name>
</gene>
<name>A0ACB7WDP9_DIOAL</name>
<keyword evidence="2" id="KW-1185">Reference proteome</keyword>
<evidence type="ECO:0000313" key="2">
    <source>
        <dbReference type="Proteomes" id="UP000827976"/>
    </source>
</evidence>
<accession>A0ACB7WDP9</accession>